<feature type="region of interest" description="Disordered" evidence="3">
    <location>
        <begin position="148"/>
        <end position="206"/>
    </location>
</feature>
<evidence type="ECO:0000256" key="3">
    <source>
        <dbReference type="SAM" id="MobiDB-lite"/>
    </source>
</evidence>
<evidence type="ECO:0000256" key="1">
    <source>
        <dbReference type="ARBA" id="ARBA00004196"/>
    </source>
</evidence>
<dbReference type="AlphaFoldDB" id="A0A1S6QG98"/>
<dbReference type="OrthoDB" id="2271427at2"/>
<feature type="domain" description="NEAT" evidence="4">
    <location>
        <begin position="31"/>
        <end position="154"/>
    </location>
</feature>
<evidence type="ECO:0000256" key="2">
    <source>
        <dbReference type="ARBA" id="ARBA00022729"/>
    </source>
</evidence>
<comment type="subcellular location">
    <subcellularLocation>
        <location evidence="1">Cell envelope</location>
    </subcellularLocation>
</comment>
<feature type="compositionally biased region" description="Basic residues" evidence="3">
    <location>
        <begin position="190"/>
        <end position="206"/>
    </location>
</feature>
<dbReference type="Proteomes" id="UP000030361">
    <property type="component" value="Chromosome"/>
</dbReference>
<dbReference type="EMBL" id="CP018906">
    <property type="protein sequence ID" value="AQW20637.1"/>
    <property type="molecule type" value="Genomic_DNA"/>
</dbReference>
<evidence type="ECO:0000313" key="5">
    <source>
        <dbReference type="EMBL" id="AQW20637.1"/>
    </source>
</evidence>
<dbReference type="Pfam" id="PF05031">
    <property type="entry name" value="NEAT"/>
    <property type="match status" value="2"/>
</dbReference>
<keyword evidence="2" id="KW-0732">Signal</keyword>
<dbReference type="RefSeq" id="WP_052127633.1">
    <property type="nucleotide sequence ID" value="NZ_CP018906.1"/>
</dbReference>
<dbReference type="KEGG" id="lcu:PL11_001270"/>
<protein>
    <recommendedName>
        <fullName evidence="4">NEAT domain-containing protein</fullName>
    </recommendedName>
</protein>
<name>A0A1S6QG98_9LACO</name>
<dbReference type="PROSITE" id="PS50978">
    <property type="entry name" value="NEAT"/>
    <property type="match status" value="1"/>
</dbReference>
<proteinExistence type="predicted"/>
<reference evidence="5 6" key="1">
    <citation type="journal article" date="2015" name="Genome Announc.">
        <title>Genome Sequence of Lactobacillus curieae CCTCC M 2011381T, a Novel Producer of Gamma-aminobutyric Acid.</title>
        <authorList>
            <person name="Wang Y."/>
            <person name="Wang Y."/>
            <person name="Lang C."/>
            <person name="Wei D."/>
            <person name="Xu P."/>
            <person name="Xie J."/>
        </authorList>
    </citation>
    <scope>NUCLEOTIDE SEQUENCE [LARGE SCALE GENOMIC DNA]</scope>
    <source>
        <strain evidence="5 6">CCTCC M 2011381</strain>
    </source>
</reference>
<keyword evidence="6" id="KW-1185">Reference proteome</keyword>
<organism evidence="5 6">
    <name type="scientific">Lentilactobacillus curieae</name>
    <dbReference type="NCBI Taxonomy" id="1138822"/>
    <lineage>
        <taxon>Bacteria</taxon>
        <taxon>Bacillati</taxon>
        <taxon>Bacillota</taxon>
        <taxon>Bacilli</taxon>
        <taxon>Lactobacillales</taxon>
        <taxon>Lactobacillaceae</taxon>
        <taxon>Lentilactobacillus</taxon>
    </lineage>
</organism>
<dbReference type="Gene3D" id="2.60.40.1850">
    <property type="match status" value="2"/>
</dbReference>
<dbReference type="SUPFAM" id="SSF158911">
    <property type="entry name" value="NEAT domain-like"/>
    <property type="match status" value="2"/>
</dbReference>
<dbReference type="GO" id="GO:0030313">
    <property type="term" value="C:cell envelope"/>
    <property type="evidence" value="ECO:0007669"/>
    <property type="project" value="UniProtKB-SubCell"/>
</dbReference>
<sequence length="400" mass="42786">MKTKTLKVLGAIAVTVLTLVFLITGIKADTLSDGGYEVPVSLRKANSPSSVSLANQYFYGTAKVNVSNGTYAVTVTTNGLNYIKGMTANGQSVKESNQAGNKGDLTFNTDGKSNYVPVAFSLQIPIIGSMNQTAQFFLDYANAKKVSEPAAQPTAPQTPQTPTTDTSTTSTTPTVSEPTTTTTTLPTATTKKKTPAKKPTKKTTVKKTSKTKASTWSYVILQGDNSQKSIANKYYTKKAKVIKAGKKYRVQLTVSYKKSLGLGSHAVKPISVLGKKVYGVKLGQTKKNYTMNYSFYVSSLKQLKKLVKAKIHVKVPMLNISQTFNIRFKFSHSKTAKHVAAAAALPTSNNNGGSGKSYLSNAKLPQTSDSSQFELSALGLFMAMVTVAGGFKFLGGRVNA</sequence>
<evidence type="ECO:0000313" key="6">
    <source>
        <dbReference type="Proteomes" id="UP000030361"/>
    </source>
</evidence>
<gene>
    <name evidence="5" type="ORF">PL11_001270</name>
</gene>
<dbReference type="InterPro" id="IPR006635">
    <property type="entry name" value="NEAT_dom"/>
</dbReference>
<feature type="compositionally biased region" description="Low complexity" evidence="3">
    <location>
        <begin position="148"/>
        <end position="189"/>
    </location>
</feature>
<evidence type="ECO:0000259" key="4">
    <source>
        <dbReference type="PROSITE" id="PS50978"/>
    </source>
</evidence>
<accession>A0A1S6QG98</accession>
<dbReference type="CDD" id="cd06920">
    <property type="entry name" value="NEAT"/>
    <property type="match status" value="2"/>
</dbReference>
<dbReference type="InterPro" id="IPR037250">
    <property type="entry name" value="NEAT_dom_sf"/>
</dbReference>